<dbReference type="SMART" id="SM00267">
    <property type="entry name" value="GGDEF"/>
    <property type="match status" value="1"/>
</dbReference>
<dbReference type="PANTHER" id="PTHR44757:SF2">
    <property type="entry name" value="BIOFILM ARCHITECTURE MAINTENANCE PROTEIN MBAA"/>
    <property type="match status" value="1"/>
</dbReference>
<dbReference type="CDD" id="cd00130">
    <property type="entry name" value="PAS"/>
    <property type="match status" value="1"/>
</dbReference>
<dbReference type="PROSITE" id="PS50113">
    <property type="entry name" value="PAC"/>
    <property type="match status" value="1"/>
</dbReference>
<comment type="caution">
    <text evidence="4">The sequence shown here is derived from an EMBL/GenBank/DDBJ whole genome shotgun (WGS) entry which is preliminary data.</text>
</comment>
<evidence type="ECO:0000313" key="4">
    <source>
        <dbReference type="EMBL" id="RUO48839.1"/>
    </source>
</evidence>
<protein>
    <submittedName>
        <fullName evidence="4">PAS domain S-box protein</fullName>
    </submittedName>
</protein>
<dbReference type="Proteomes" id="UP000286678">
    <property type="component" value="Unassembled WGS sequence"/>
</dbReference>
<dbReference type="InterPro" id="IPR000160">
    <property type="entry name" value="GGDEF_dom"/>
</dbReference>
<dbReference type="EMBL" id="PIPT01000003">
    <property type="protein sequence ID" value="RUO48839.1"/>
    <property type="molecule type" value="Genomic_DNA"/>
</dbReference>
<dbReference type="AlphaFoldDB" id="A0A432XJA6"/>
<sequence length="290" mass="32607">MFEALGHYMDLLMDAICVVNAESEFIYISAGGERIFGYKPQEMVGHSIFEFVHPDDQAKTRTIVAEIMEGDAKTDFENRYLRKDGSIAYIVWSARFSADDNIRIAVARDVSAQRAIEQERERLVEQLQHRAHHDLLTGLPNRGHFYRHAELLLQDDAPVAIAYIDLNNFKEVNDQYGHAMGDDILRAAALRLQRQTRSDDTIARIGGDEFVALFANVGSEVSAEAIVEKLQESLANPIQVGELSFVITASIGCVISRAPHPQLENLLQHADTLMYRAKQNDKPSSLIRLL</sequence>
<dbReference type="PANTHER" id="PTHR44757">
    <property type="entry name" value="DIGUANYLATE CYCLASE DGCP"/>
    <property type="match status" value="1"/>
</dbReference>
<evidence type="ECO:0000259" key="1">
    <source>
        <dbReference type="PROSITE" id="PS50112"/>
    </source>
</evidence>
<feature type="domain" description="GGDEF" evidence="3">
    <location>
        <begin position="157"/>
        <end position="290"/>
    </location>
</feature>
<dbReference type="CDD" id="cd01949">
    <property type="entry name" value="GGDEF"/>
    <property type="match status" value="1"/>
</dbReference>
<gene>
    <name evidence="4" type="ORF">CWE21_05650</name>
</gene>
<dbReference type="PROSITE" id="PS50112">
    <property type="entry name" value="PAS"/>
    <property type="match status" value="1"/>
</dbReference>
<dbReference type="SUPFAM" id="SSF55785">
    <property type="entry name" value="PYP-like sensor domain (PAS domain)"/>
    <property type="match status" value="1"/>
</dbReference>
<dbReference type="InterPro" id="IPR000700">
    <property type="entry name" value="PAS-assoc_C"/>
</dbReference>
<feature type="domain" description="PAC" evidence="2">
    <location>
        <begin position="74"/>
        <end position="122"/>
    </location>
</feature>
<dbReference type="InterPro" id="IPR013655">
    <property type="entry name" value="PAS_fold_3"/>
</dbReference>
<dbReference type="InterPro" id="IPR000014">
    <property type="entry name" value="PAS"/>
</dbReference>
<dbReference type="InterPro" id="IPR052155">
    <property type="entry name" value="Biofilm_reg_signaling"/>
</dbReference>
<dbReference type="PROSITE" id="PS50887">
    <property type="entry name" value="GGDEF"/>
    <property type="match status" value="1"/>
</dbReference>
<dbReference type="SMART" id="SM00091">
    <property type="entry name" value="PAS"/>
    <property type="match status" value="1"/>
</dbReference>
<evidence type="ECO:0000259" key="2">
    <source>
        <dbReference type="PROSITE" id="PS50113"/>
    </source>
</evidence>
<feature type="domain" description="PAS" evidence="1">
    <location>
        <begin position="1"/>
        <end position="71"/>
    </location>
</feature>
<reference evidence="5" key="1">
    <citation type="journal article" date="2018" name="Front. Microbiol.">
        <title>Genome-Based Analysis Reveals the Taxonomy and Diversity of the Family Idiomarinaceae.</title>
        <authorList>
            <person name="Liu Y."/>
            <person name="Lai Q."/>
            <person name="Shao Z."/>
        </authorList>
    </citation>
    <scope>NUCLEOTIDE SEQUENCE [LARGE SCALE GENOMIC DNA]</scope>
    <source>
        <strain evidence="5">SW15</strain>
    </source>
</reference>
<dbReference type="Pfam" id="PF00990">
    <property type="entry name" value="GGDEF"/>
    <property type="match status" value="1"/>
</dbReference>
<dbReference type="NCBIfam" id="TIGR00229">
    <property type="entry name" value="sensory_box"/>
    <property type="match status" value="1"/>
</dbReference>
<evidence type="ECO:0000259" key="3">
    <source>
        <dbReference type="PROSITE" id="PS50887"/>
    </source>
</evidence>
<dbReference type="InterPro" id="IPR043128">
    <property type="entry name" value="Rev_trsase/Diguanyl_cyclase"/>
</dbReference>
<evidence type="ECO:0000313" key="5">
    <source>
        <dbReference type="Proteomes" id="UP000286678"/>
    </source>
</evidence>
<proteinExistence type="predicted"/>
<dbReference type="NCBIfam" id="TIGR00254">
    <property type="entry name" value="GGDEF"/>
    <property type="match status" value="1"/>
</dbReference>
<name>A0A432XJA6_9GAMM</name>
<dbReference type="InterPro" id="IPR029787">
    <property type="entry name" value="Nucleotide_cyclase"/>
</dbReference>
<organism evidence="4 5">
    <name type="scientific">Pseudidiomarina aquimaris</name>
    <dbReference type="NCBI Taxonomy" id="641841"/>
    <lineage>
        <taxon>Bacteria</taxon>
        <taxon>Pseudomonadati</taxon>
        <taxon>Pseudomonadota</taxon>
        <taxon>Gammaproteobacteria</taxon>
        <taxon>Alteromonadales</taxon>
        <taxon>Idiomarinaceae</taxon>
        <taxon>Pseudidiomarina</taxon>
    </lineage>
</organism>
<dbReference type="InterPro" id="IPR035965">
    <property type="entry name" value="PAS-like_dom_sf"/>
</dbReference>
<accession>A0A432XJA6</accession>
<keyword evidence="5" id="KW-1185">Reference proteome</keyword>
<dbReference type="Gene3D" id="3.30.450.20">
    <property type="entry name" value="PAS domain"/>
    <property type="match status" value="1"/>
</dbReference>
<dbReference type="Gene3D" id="3.30.70.270">
    <property type="match status" value="1"/>
</dbReference>
<dbReference type="SUPFAM" id="SSF55073">
    <property type="entry name" value="Nucleotide cyclase"/>
    <property type="match status" value="1"/>
</dbReference>
<dbReference type="Pfam" id="PF08447">
    <property type="entry name" value="PAS_3"/>
    <property type="match status" value="1"/>
</dbReference>